<gene>
    <name evidence="4" type="ORF">OXH18_01455</name>
</gene>
<dbReference type="InterPro" id="IPR027417">
    <property type="entry name" value="P-loop_NTPase"/>
</dbReference>
<reference evidence="4" key="1">
    <citation type="submission" date="2022-12" db="EMBL/GenBank/DDBJ databases">
        <title>Polyphasic identification of a Novel Hot-Spring Cyanobacterium Ocullathermofonsia sinensis gen nov. sp. nov. and Genomic Insights on its Adaptations to the Thermal Habitat.</title>
        <authorList>
            <person name="Daroch M."/>
            <person name="Tang J."/>
            <person name="Jiang Y."/>
        </authorList>
    </citation>
    <scope>NUCLEOTIDE SEQUENCE</scope>
    <source>
        <strain evidence="4">PKUAC-SCTA174</strain>
    </source>
</reference>
<dbReference type="Proteomes" id="UP001163152">
    <property type="component" value="Chromosome"/>
</dbReference>
<dbReference type="SMART" id="SM00028">
    <property type="entry name" value="TPR"/>
    <property type="match status" value="6"/>
</dbReference>
<dbReference type="InterPro" id="IPR012340">
    <property type="entry name" value="NA-bd_OB-fold"/>
</dbReference>
<name>A0A9E9CA98_9CYAN</name>
<dbReference type="Pfam" id="PF01957">
    <property type="entry name" value="NfeD"/>
    <property type="match status" value="1"/>
</dbReference>
<evidence type="ECO:0000313" key="4">
    <source>
        <dbReference type="EMBL" id="WAL60692.1"/>
    </source>
</evidence>
<proteinExistence type="predicted"/>
<dbReference type="EMBL" id="CP113797">
    <property type="protein sequence ID" value="WAL60692.1"/>
    <property type="molecule type" value="Genomic_DNA"/>
</dbReference>
<dbReference type="Gene3D" id="1.25.40.10">
    <property type="entry name" value="Tetratricopeptide repeat domain"/>
    <property type="match status" value="2"/>
</dbReference>
<evidence type="ECO:0000256" key="1">
    <source>
        <dbReference type="PROSITE-ProRule" id="PRU00339"/>
    </source>
</evidence>
<feature type="compositionally biased region" description="Low complexity" evidence="2">
    <location>
        <begin position="193"/>
        <end position="209"/>
    </location>
</feature>
<dbReference type="Gene3D" id="2.40.50.140">
    <property type="entry name" value="Nucleic acid-binding proteins"/>
    <property type="match status" value="1"/>
</dbReference>
<dbReference type="InterPro" id="IPR002810">
    <property type="entry name" value="NfeD-like_C"/>
</dbReference>
<dbReference type="InterPro" id="IPR019734">
    <property type="entry name" value="TPR_rpt"/>
</dbReference>
<dbReference type="RefSeq" id="WP_268610652.1">
    <property type="nucleotide sequence ID" value="NZ_CP113797.1"/>
</dbReference>
<dbReference type="PROSITE" id="PS50005">
    <property type="entry name" value="TPR"/>
    <property type="match status" value="1"/>
</dbReference>
<evidence type="ECO:0000313" key="5">
    <source>
        <dbReference type="Proteomes" id="UP001163152"/>
    </source>
</evidence>
<feature type="domain" description="NfeD-like C-terminal" evidence="3">
    <location>
        <begin position="43"/>
        <end position="96"/>
    </location>
</feature>
<dbReference type="PANTHER" id="PTHR47691:SF3">
    <property type="entry name" value="HTH-TYPE TRANSCRIPTIONAL REGULATOR RV0890C-RELATED"/>
    <property type="match status" value="1"/>
</dbReference>
<dbReference type="Pfam" id="PF13181">
    <property type="entry name" value="TPR_8"/>
    <property type="match status" value="1"/>
</dbReference>
<dbReference type="PANTHER" id="PTHR47691">
    <property type="entry name" value="REGULATOR-RELATED"/>
    <property type="match status" value="1"/>
</dbReference>
<feature type="repeat" description="TPR" evidence="1">
    <location>
        <begin position="843"/>
        <end position="876"/>
    </location>
</feature>
<dbReference type="SUPFAM" id="SSF52540">
    <property type="entry name" value="P-loop containing nucleoside triphosphate hydrolases"/>
    <property type="match status" value="1"/>
</dbReference>
<organism evidence="4 5">
    <name type="scientific">Thermocoleostomius sinensis A174</name>
    <dbReference type="NCBI Taxonomy" id="2016057"/>
    <lineage>
        <taxon>Bacteria</taxon>
        <taxon>Bacillati</taxon>
        <taxon>Cyanobacteriota</taxon>
        <taxon>Cyanophyceae</taxon>
        <taxon>Oculatellales</taxon>
        <taxon>Oculatellaceae</taxon>
        <taxon>Thermocoleostomius</taxon>
    </lineage>
</organism>
<evidence type="ECO:0000256" key="2">
    <source>
        <dbReference type="SAM" id="MobiDB-lite"/>
    </source>
</evidence>
<keyword evidence="5" id="KW-1185">Reference proteome</keyword>
<accession>A0A9E9CA98</accession>
<keyword evidence="1" id="KW-0802">TPR repeat</keyword>
<sequence>MGFSLRNVFQAFQFVETQNSTNPSSRQSIKQSMPHGSWGYQNRQAIVQQTIQPNQRGRVRYWGSDWFARCHQDIFISPGEVVDIVGVENITLLVEPAFLLSCSNLGLAKVKQAWQQRGWAATPIRRESESVKLLMSSSQDLNEEAAIETWKRFIQGKPIYITKFKACCELLGLNWQEIVGYGHTRPDRLSNFSNPEPAPENSTENNSESEPSDLNSAPFVGRSDAMIDLARLARSGATAILILGEGGIGKTTLAQQYFAQQGFDLVLEGWMAKQTQNITSAEGMVQDWLRRYFGEEPARDFQAALKQLKRRLQERPSDQSPKIGVLIDNLEPALDREGHIIAAHRDYAMLLEVLSDRSVHSLTLITSREPLRESNVNAQPYILPGLSVTAWQQFFQNQQIDAQSSALTQIHKAYSGNAKAMTILSSTISLDYAGNLETFWQENQANLLQQTDLEDLVASQFERLQRIYPEAYQLLLRLGCYRYQSISAVPADALYCLLWDVPQQQRHSVIRFLEDSFLVEVKSDRGHDKYYLHPLIQAKAIALLKASPDWQSTNQRAAEFWTTYVKTIETIEDALTAYQGYYHYFYIGEYEAAASVLLYERDSQWSKQEPLGVSFYRFGLLRRMISAINRLLDRIPPGPVLGKLLSILGDLYWLNGNIHRSIACNEKAKEIAVQFGLQDLEISSLFNIGLCKIQLWELTDALALFQTLITLAENAKPNRHTVSTWFCLAYLYSCLGQKQEAANLAKKVSEEYAQLSSDAWSRGYSLLFLGLTMKNLGNDREAERMYRLARDYAEQSHYTQVKASALNGLATIDRDRLNFRDAIANHLAAQRLLERIEARGELAEVHYQLGLTYLKMNEIAEGKSSLQQAIELFQKMGAPKQVERVQQTLEMI</sequence>
<feature type="region of interest" description="Disordered" evidence="2">
    <location>
        <begin position="189"/>
        <end position="218"/>
    </location>
</feature>
<dbReference type="AlphaFoldDB" id="A0A9E9CA98"/>
<dbReference type="SUPFAM" id="SSF48452">
    <property type="entry name" value="TPR-like"/>
    <property type="match status" value="2"/>
</dbReference>
<protein>
    <recommendedName>
        <fullName evidence="3">NfeD-like C-terminal domain-containing protein</fullName>
    </recommendedName>
</protein>
<evidence type="ECO:0000259" key="3">
    <source>
        <dbReference type="Pfam" id="PF01957"/>
    </source>
</evidence>
<dbReference type="Gene3D" id="3.40.50.300">
    <property type="entry name" value="P-loop containing nucleotide triphosphate hydrolases"/>
    <property type="match status" value="1"/>
</dbReference>
<dbReference type="InterPro" id="IPR011990">
    <property type="entry name" value="TPR-like_helical_dom_sf"/>
</dbReference>
<dbReference type="KEGG" id="tsin:OXH18_01455"/>